<keyword evidence="3" id="KW-1185">Reference proteome</keyword>
<keyword evidence="1" id="KW-0175">Coiled coil</keyword>
<dbReference type="Proteomes" id="UP000709295">
    <property type="component" value="Unassembled WGS sequence"/>
</dbReference>
<evidence type="ECO:0000313" key="2">
    <source>
        <dbReference type="EMBL" id="KAG6973947.1"/>
    </source>
</evidence>
<evidence type="ECO:0000313" key="3">
    <source>
        <dbReference type="Proteomes" id="UP000709295"/>
    </source>
</evidence>
<feature type="coiled-coil region" evidence="1">
    <location>
        <begin position="19"/>
        <end position="46"/>
    </location>
</feature>
<accession>A0A8J5J205</accession>
<organism evidence="2 3">
    <name type="scientific">Phytophthora aleatoria</name>
    <dbReference type="NCBI Taxonomy" id="2496075"/>
    <lineage>
        <taxon>Eukaryota</taxon>
        <taxon>Sar</taxon>
        <taxon>Stramenopiles</taxon>
        <taxon>Oomycota</taxon>
        <taxon>Peronosporomycetes</taxon>
        <taxon>Peronosporales</taxon>
        <taxon>Peronosporaceae</taxon>
        <taxon>Phytophthora</taxon>
    </lineage>
</organism>
<comment type="caution">
    <text evidence="2">The sequence shown here is derived from an EMBL/GenBank/DDBJ whole genome shotgun (WGS) entry which is preliminary data.</text>
</comment>
<dbReference type="EMBL" id="JAENGY010000100">
    <property type="protein sequence ID" value="KAG6973947.1"/>
    <property type="molecule type" value="Genomic_DNA"/>
</dbReference>
<dbReference type="AlphaFoldDB" id="A0A8J5J205"/>
<name>A0A8J5J205_9STRA</name>
<protein>
    <submittedName>
        <fullName evidence="2">Uncharacterized protein</fullName>
    </submittedName>
</protein>
<proteinExistence type="predicted"/>
<evidence type="ECO:0000256" key="1">
    <source>
        <dbReference type="SAM" id="Coils"/>
    </source>
</evidence>
<sequence>MEHKNIVTELVESFIAEENIHLQAQLRSALNEANALRLRLTRLNTMYNMVGGVNGRLQEELVDLPRWGAYCSYEDADFDRMVEEANAGFPSDLSVLMEPTQEDEEETDEMGAYTEYANTNKYTKYANMSNYTEYPNTVECTENTDKYMVVPEYGRILKVPKDGQLGLGKAKHDSLQSGTSSARRARPILALRWPKIALVFCFAHDINNLVQEVLKTSFAQITREAAAAVNANNGSSSKWLKRARDMMACFASLLRVRSAMQMLARQSHRNDDVPSLLFVFLKVYFWNDLKAAERVIAVVSYRLQRDQNTVEDVVKSFGDIYLGFKQPLVYSTQRVKGGAKMEKVRTAPYHLRVCSSSKVRYGSSNDAFYIGF</sequence>
<gene>
    <name evidence="2" type="ORF">JG688_00003324</name>
</gene>
<reference evidence="2" key="1">
    <citation type="submission" date="2021-01" db="EMBL/GenBank/DDBJ databases">
        <title>Phytophthora aleatoria, a newly-described species from Pinus radiata is distinct from Phytophthora cactorum isolates based on comparative genomics.</title>
        <authorList>
            <person name="Mcdougal R."/>
            <person name="Panda P."/>
            <person name="Williams N."/>
            <person name="Studholme D.J."/>
        </authorList>
    </citation>
    <scope>NUCLEOTIDE SEQUENCE</scope>
    <source>
        <strain evidence="2">NZFS 4037</strain>
    </source>
</reference>